<keyword evidence="2" id="KW-1185">Reference proteome</keyword>
<dbReference type="Proteomes" id="UP000092498">
    <property type="component" value="Chromosome"/>
</dbReference>
<dbReference type="KEGG" id="cbot:ATE48_02695"/>
<gene>
    <name evidence="1" type="ORF">ATE48_02695</name>
</gene>
<sequence>MRRLAALRGPKGQVWLSAEERGAAGMLRADFGAGEIGVVRGSDWMAADGIDARRVDPTGIGNGAAMRLARGCR</sequence>
<dbReference type="EMBL" id="CP013244">
    <property type="protein sequence ID" value="ANP44907.1"/>
    <property type="molecule type" value="Genomic_DNA"/>
</dbReference>
<organism evidence="1 2">
    <name type="scientific">Candidatus Viadribacter manganicus</name>
    <dbReference type="NCBI Taxonomy" id="1759059"/>
    <lineage>
        <taxon>Bacteria</taxon>
        <taxon>Pseudomonadati</taxon>
        <taxon>Pseudomonadota</taxon>
        <taxon>Alphaproteobacteria</taxon>
        <taxon>Hyphomonadales</taxon>
        <taxon>Hyphomonadaceae</taxon>
        <taxon>Candidatus Viadribacter</taxon>
    </lineage>
</organism>
<evidence type="ECO:0000313" key="1">
    <source>
        <dbReference type="EMBL" id="ANP44907.1"/>
    </source>
</evidence>
<dbReference type="InParanoid" id="A0A1B1AEC6"/>
<proteinExistence type="predicted"/>
<name>A0A1B1AEC6_9PROT</name>
<accession>A0A1B1AEC6</accession>
<evidence type="ECO:0000313" key="2">
    <source>
        <dbReference type="Proteomes" id="UP000092498"/>
    </source>
</evidence>
<protein>
    <submittedName>
        <fullName evidence="1">Uncharacterized protein</fullName>
    </submittedName>
</protein>
<dbReference type="AlphaFoldDB" id="A0A1B1AEC6"/>
<reference evidence="1 2" key="1">
    <citation type="submission" date="2015-11" db="EMBL/GenBank/DDBJ databases">
        <title>Whole-Genome Sequence of Candidatus Oderbacter manganicum from the National Park Lower Oder Valley, Germany.</title>
        <authorList>
            <person name="Braun B."/>
            <person name="Liere K."/>
            <person name="Szewzyk U."/>
        </authorList>
    </citation>
    <scope>NUCLEOTIDE SEQUENCE [LARGE SCALE GENOMIC DNA]</scope>
    <source>
        <strain evidence="1 2">OTSz_A_272</strain>
    </source>
</reference>